<name>A0AAV5IKK2_9ROSI</name>
<dbReference type="EMBL" id="BPVZ01000015">
    <property type="protein sequence ID" value="GKV00454.1"/>
    <property type="molecule type" value="Genomic_DNA"/>
</dbReference>
<protein>
    <submittedName>
        <fullName evidence="1">Uncharacterized protein</fullName>
    </submittedName>
</protein>
<evidence type="ECO:0000313" key="1">
    <source>
        <dbReference type="EMBL" id="GKV00454.1"/>
    </source>
</evidence>
<evidence type="ECO:0000313" key="2">
    <source>
        <dbReference type="Proteomes" id="UP001054252"/>
    </source>
</evidence>
<organism evidence="1 2">
    <name type="scientific">Rubroshorea leprosula</name>
    <dbReference type="NCBI Taxonomy" id="152421"/>
    <lineage>
        <taxon>Eukaryota</taxon>
        <taxon>Viridiplantae</taxon>
        <taxon>Streptophyta</taxon>
        <taxon>Embryophyta</taxon>
        <taxon>Tracheophyta</taxon>
        <taxon>Spermatophyta</taxon>
        <taxon>Magnoliopsida</taxon>
        <taxon>eudicotyledons</taxon>
        <taxon>Gunneridae</taxon>
        <taxon>Pentapetalae</taxon>
        <taxon>rosids</taxon>
        <taxon>malvids</taxon>
        <taxon>Malvales</taxon>
        <taxon>Dipterocarpaceae</taxon>
        <taxon>Rubroshorea</taxon>
    </lineage>
</organism>
<keyword evidence="2" id="KW-1185">Reference proteome</keyword>
<gene>
    <name evidence="1" type="ORF">SLEP1_g13138</name>
</gene>
<comment type="caution">
    <text evidence="1">The sequence shown here is derived from an EMBL/GenBank/DDBJ whole genome shotgun (WGS) entry which is preliminary data.</text>
</comment>
<dbReference type="Proteomes" id="UP001054252">
    <property type="component" value="Unassembled WGS sequence"/>
</dbReference>
<dbReference type="AlphaFoldDB" id="A0AAV5IKK2"/>
<reference evidence="1 2" key="1">
    <citation type="journal article" date="2021" name="Commun. Biol.">
        <title>The genome of Shorea leprosula (Dipterocarpaceae) highlights the ecological relevance of drought in aseasonal tropical rainforests.</title>
        <authorList>
            <person name="Ng K.K.S."/>
            <person name="Kobayashi M.J."/>
            <person name="Fawcett J.A."/>
            <person name="Hatakeyama M."/>
            <person name="Paape T."/>
            <person name="Ng C.H."/>
            <person name="Ang C.C."/>
            <person name="Tnah L.H."/>
            <person name="Lee C.T."/>
            <person name="Nishiyama T."/>
            <person name="Sese J."/>
            <person name="O'Brien M.J."/>
            <person name="Copetti D."/>
            <person name="Mohd Noor M.I."/>
            <person name="Ong R.C."/>
            <person name="Putra M."/>
            <person name="Sireger I.Z."/>
            <person name="Indrioko S."/>
            <person name="Kosugi Y."/>
            <person name="Izuno A."/>
            <person name="Isagi Y."/>
            <person name="Lee S.L."/>
            <person name="Shimizu K.K."/>
        </authorList>
    </citation>
    <scope>NUCLEOTIDE SEQUENCE [LARGE SCALE GENOMIC DNA]</scope>
    <source>
        <strain evidence="1">214</strain>
    </source>
</reference>
<proteinExistence type="predicted"/>
<accession>A0AAV5IKK2</accession>
<sequence>MSLYSVPSNSHGNLDEQIDQLMQCKPLSEQEVTILLLYWVVNVNGFVDSCCFGGNFWVLVWI</sequence>